<evidence type="ECO:0000313" key="2">
    <source>
        <dbReference type="EMBL" id="SUM33631.1"/>
    </source>
</evidence>
<dbReference type="EMBL" id="UHDK01000001">
    <property type="protein sequence ID" value="SUM33631.1"/>
    <property type="molecule type" value="Genomic_DNA"/>
</dbReference>
<feature type="transmembrane region" description="Helical" evidence="1">
    <location>
        <begin position="16"/>
        <end position="34"/>
    </location>
</feature>
<keyword evidence="1" id="KW-0472">Membrane</keyword>
<evidence type="ECO:0000313" key="3">
    <source>
        <dbReference type="Proteomes" id="UP000255277"/>
    </source>
</evidence>
<organism evidence="2 3">
    <name type="scientific">Staphylococcus gallinarum</name>
    <dbReference type="NCBI Taxonomy" id="1293"/>
    <lineage>
        <taxon>Bacteria</taxon>
        <taxon>Bacillati</taxon>
        <taxon>Bacillota</taxon>
        <taxon>Bacilli</taxon>
        <taxon>Bacillales</taxon>
        <taxon>Staphylococcaceae</taxon>
        <taxon>Staphylococcus</taxon>
    </lineage>
</organism>
<sequence>MTLMGVDSVMLNKKNLFIIIFILLASIVGVSFAFNSRKNQQHLNPEKVIKEVRTYFMNVVGSYILNETIHYNHGDKVLVVYQGGITTQHNGNITYYDFFADASTGEIIDIIECTK</sequence>
<evidence type="ECO:0000256" key="1">
    <source>
        <dbReference type="SAM" id="Phobius"/>
    </source>
</evidence>
<dbReference type="Proteomes" id="UP000255277">
    <property type="component" value="Unassembled WGS sequence"/>
</dbReference>
<name>A0A380FJL1_STAGA</name>
<keyword evidence="1" id="KW-0812">Transmembrane</keyword>
<protein>
    <submittedName>
        <fullName evidence="2">Peptidase propeptide and YPEB domain-containing protein</fullName>
    </submittedName>
</protein>
<reference evidence="2 3" key="1">
    <citation type="submission" date="2018-06" db="EMBL/GenBank/DDBJ databases">
        <authorList>
            <consortium name="Pathogen Informatics"/>
            <person name="Doyle S."/>
        </authorList>
    </citation>
    <scope>NUCLEOTIDE SEQUENCE [LARGE SCALE GENOMIC DNA]</scope>
    <source>
        <strain evidence="2 3">NCTC12195</strain>
    </source>
</reference>
<dbReference type="STRING" id="1293.SH09_04315"/>
<gene>
    <name evidence="2" type="ORF">NCTC12195_03097</name>
</gene>
<accession>A0A380FJL1</accession>
<dbReference type="AlphaFoldDB" id="A0A380FJL1"/>
<keyword evidence="1" id="KW-1133">Transmembrane helix</keyword>
<proteinExistence type="predicted"/>